<dbReference type="EMBL" id="CZCU02000111">
    <property type="protein sequence ID" value="VXD15258.1"/>
    <property type="molecule type" value="Genomic_DNA"/>
</dbReference>
<evidence type="ECO:0000313" key="2">
    <source>
        <dbReference type="Proteomes" id="UP000184550"/>
    </source>
</evidence>
<sequence>MVNILEEGDNGLVRVDYGDLLTKILQVLENQQVKNPLNLSQDGKRLLIDIDEIAAQVSELNIANPLGGSTFNAKSATVNLSPGSRNAFISQIQQIRDILTQKIESILVLDQKPISLENFINNLAIELKEFQGESQDVGFQYKFDKKYDDLHKQRLSLQKETDQSSSVLKFHKLTITVEKTNNFNQQLKNSLKSFIELRFDSEEEKEDLGYILEDLCKDLEKNKSDLYKLKCLMDTETIGKLQREAKIQYLEYLKEHLGQHRDLIYLEDLIRRLRLIEDYINDINQGDGYYQVNYAGVSVNYKEIFSRSEAFEELPIIPLIVGYLGETTDENSGKRQFIFGLKLKFAGKVQTQGGKSVINYYLNLLDSNSPEHQEGLADASKKEYFVRKVLKIAFLYYFIFASIDPSTPNYHPEDDLEYNPRTIFEEKVLPILQASDETQKQRIFRGIKTGLETYKIDHKVDKLKNMLTNFLRGKTVFPSRSYPIHISVKQGILETDYTVINRNNSFFKTVLKDNPKAALKYISVGGANVDNNALYSISANLQISEIHYFSTQDDQTFSMEYDLRNVYTIPVVLTPQHDRCREIFKNSLKGQNLLVFNYNYRRLRENILNNLQSSKAFAYQFTFALLAYILLKTLLDRSKRRLFIPILRLHLSDQQETAPEEKFMRSMFSVLSHLLNENHRSNSQGFCVKKVNPFKLKNGLSSLYSILPKIFEFSQPVTEPQLDKLAIIVVSSRECDRSRSSSSDYKIANLMGEMIGIQRQKDGKVRLYMIGTFSDNYNSQEIHSHPDVLIDQVNQLYEQGYRHFLYIAKSPYSNTLNMTKKQEDEELFFMSKSVIRALKGEREDLKIYPIFFDKYYAVKLDKIPASSLYIQDISELETLVKDPSKQAVVFFNLFNGIKVGNDKYYNGVISYATLLNIYEGILDDKDIRMALMYDNSLKNELLQFLTLFHFSRYEADSNQAKNINLKLDPYTKLIGDNSVGALSRLNHINSYTVFNSLAFLTEVRKILNVPQED</sequence>
<accession>A0A7Z9DWS3</accession>
<organism evidence="1 2">
    <name type="scientific">Planktothrix serta PCC 8927</name>
    <dbReference type="NCBI Taxonomy" id="671068"/>
    <lineage>
        <taxon>Bacteria</taxon>
        <taxon>Bacillati</taxon>
        <taxon>Cyanobacteriota</taxon>
        <taxon>Cyanophyceae</taxon>
        <taxon>Oscillatoriophycideae</taxon>
        <taxon>Oscillatoriales</taxon>
        <taxon>Microcoleaceae</taxon>
        <taxon>Planktothrix</taxon>
    </lineage>
</organism>
<dbReference type="OrthoDB" id="494155at2"/>
<dbReference type="AlphaFoldDB" id="A0A7Z9DWS3"/>
<protein>
    <submittedName>
        <fullName evidence="1">Uncharacterized protein</fullName>
    </submittedName>
</protein>
<dbReference type="RefSeq" id="WP_083619488.1">
    <property type="nucleotide sequence ID" value="NZ_LR734855.1"/>
</dbReference>
<comment type="caution">
    <text evidence="1">The sequence shown here is derived from an EMBL/GenBank/DDBJ whole genome shotgun (WGS) entry which is preliminary data.</text>
</comment>
<gene>
    <name evidence="1" type="ORF">PL8927_380149</name>
</gene>
<proteinExistence type="predicted"/>
<evidence type="ECO:0000313" key="1">
    <source>
        <dbReference type="EMBL" id="VXD15258.1"/>
    </source>
</evidence>
<keyword evidence="2" id="KW-1185">Reference proteome</keyword>
<reference evidence="1" key="1">
    <citation type="submission" date="2019-10" db="EMBL/GenBank/DDBJ databases">
        <authorList>
            <consortium name="Genoscope - CEA"/>
            <person name="William W."/>
        </authorList>
    </citation>
    <scope>NUCLEOTIDE SEQUENCE [LARGE SCALE GENOMIC DNA]</scope>
    <source>
        <strain evidence="1">BBR_PRJEB10992</strain>
    </source>
</reference>
<name>A0A7Z9DWS3_9CYAN</name>
<dbReference type="Proteomes" id="UP000184550">
    <property type="component" value="Unassembled WGS sequence"/>
</dbReference>